<dbReference type="Proteomes" id="UP001204151">
    <property type="component" value="Unassembled WGS sequence"/>
</dbReference>
<protein>
    <submittedName>
        <fullName evidence="4">TrbG/VirB9 family P-type conjugative transfer protein</fullName>
    </submittedName>
</protein>
<evidence type="ECO:0000313" key="4">
    <source>
        <dbReference type="EMBL" id="MCS0585421.1"/>
    </source>
</evidence>
<comment type="similarity">
    <text evidence="1">Belongs to the TrbG/VirB9 family.</text>
</comment>
<keyword evidence="2 3" id="KW-0732">Signal</keyword>
<accession>A0ABT2A003</accession>
<dbReference type="RefSeq" id="WP_258819945.1">
    <property type="nucleotide sequence ID" value="NZ_JANUGW010000035.1"/>
</dbReference>
<dbReference type="CDD" id="cd06911">
    <property type="entry name" value="VirB9_CagX_TrbG"/>
    <property type="match status" value="1"/>
</dbReference>
<evidence type="ECO:0000256" key="1">
    <source>
        <dbReference type="ARBA" id="ARBA00006135"/>
    </source>
</evidence>
<organism evidence="4 5">
    <name type="scientific">Massilia pinisoli</name>
    <dbReference type="NCBI Taxonomy" id="1772194"/>
    <lineage>
        <taxon>Bacteria</taxon>
        <taxon>Pseudomonadati</taxon>
        <taxon>Pseudomonadota</taxon>
        <taxon>Betaproteobacteria</taxon>
        <taxon>Burkholderiales</taxon>
        <taxon>Oxalobacteraceae</taxon>
        <taxon>Telluria group</taxon>
        <taxon>Massilia</taxon>
    </lineage>
</organism>
<dbReference type="Pfam" id="PF03524">
    <property type="entry name" value="CagX"/>
    <property type="match status" value="1"/>
</dbReference>
<name>A0ABT2A003_9BURK</name>
<dbReference type="InterPro" id="IPR038161">
    <property type="entry name" value="VirB9/CagX/TrbG_C_sf"/>
</dbReference>
<proteinExistence type="inferred from homology"/>
<dbReference type="EMBL" id="JANUGW010000035">
    <property type="protein sequence ID" value="MCS0585421.1"/>
    <property type="molecule type" value="Genomic_DNA"/>
</dbReference>
<reference evidence="4 5" key="1">
    <citation type="submission" date="2022-08" db="EMBL/GenBank/DDBJ databases">
        <title>Reclassification of Massilia species as members of the genera Telluria, Duganella, Pseudoduganella, Mokoshia gen. nov. and Zemynaea gen. nov. using orthogonal and non-orthogonal genome-based approaches.</title>
        <authorList>
            <person name="Bowman J.P."/>
        </authorList>
    </citation>
    <scope>NUCLEOTIDE SEQUENCE [LARGE SCALE GENOMIC DNA]</scope>
    <source>
        <strain evidence="4 5">JCM 31316</strain>
    </source>
</reference>
<evidence type="ECO:0000313" key="5">
    <source>
        <dbReference type="Proteomes" id="UP001204151"/>
    </source>
</evidence>
<keyword evidence="5" id="KW-1185">Reference proteome</keyword>
<dbReference type="InterPro" id="IPR033645">
    <property type="entry name" value="VirB9/CagX/TrbG_C"/>
</dbReference>
<sequence>MNAKLIVCVVAGALAGLAHAAQDPIASKDDPRIRFVDYNPNNVVTIYGKVGTSTMILFEPDEQLVDMVGGDTDAWQAASTGRRNGVFFKPAVTAPATNIQVITNKRAYNLDMKLAAKKDMGYLTVRFRYPADEQAAEAKARKQERIEALLQQTSPVRNRSYTVQGADELAPVEAWDDGAVTYLRFAARSPIPAIYAASGDGDELERVVNVNVTPDGVVEVHGVRRKFVLRSGSTVACVFNERFDAGGAAPVTKTSSPRVERIVKGGTQ</sequence>
<dbReference type="InterPro" id="IPR010258">
    <property type="entry name" value="Conjugal_tfr_TrbG/VirB9/CagX"/>
</dbReference>
<evidence type="ECO:0000256" key="3">
    <source>
        <dbReference type="SAM" id="SignalP"/>
    </source>
</evidence>
<feature type="signal peptide" evidence="3">
    <location>
        <begin position="1"/>
        <end position="20"/>
    </location>
</feature>
<feature type="chain" id="PRO_5045208774" evidence="3">
    <location>
        <begin position="21"/>
        <end position="268"/>
    </location>
</feature>
<gene>
    <name evidence="4" type="ORF">NX784_27955</name>
</gene>
<dbReference type="Gene3D" id="2.60.40.2500">
    <property type="match status" value="1"/>
</dbReference>
<evidence type="ECO:0000256" key="2">
    <source>
        <dbReference type="ARBA" id="ARBA00022729"/>
    </source>
</evidence>
<comment type="caution">
    <text evidence="4">The sequence shown here is derived from an EMBL/GenBank/DDBJ whole genome shotgun (WGS) entry which is preliminary data.</text>
</comment>